<protein>
    <submittedName>
        <fullName evidence="1">DUF2256 domain-containing protein</fullName>
    </submittedName>
</protein>
<dbReference type="PANTHER" id="PTHR37463">
    <property type="entry name" value="GSL3115 PROTEIN"/>
    <property type="match status" value="1"/>
</dbReference>
<dbReference type="Proteomes" id="UP001274321">
    <property type="component" value="Unassembled WGS sequence"/>
</dbReference>
<reference evidence="1 2" key="1">
    <citation type="submission" date="2023-11" db="EMBL/GenBank/DDBJ databases">
        <authorList>
            <person name="Bao R."/>
        </authorList>
    </citation>
    <scope>NUCLEOTIDE SEQUENCE [LARGE SCALE GENOMIC DNA]</scope>
    <source>
        <strain evidence="1 2">PJ23</strain>
    </source>
</reference>
<sequence length="55" mass="6425">MAKHRAKADLPSKPCECCGRPMVWRKSWRSNWEQVRYCSDKCRMRKTAAPAGAQR</sequence>
<dbReference type="EMBL" id="JAXAFJ010000001">
    <property type="protein sequence ID" value="MDX6804923.1"/>
    <property type="molecule type" value="Genomic_DNA"/>
</dbReference>
<gene>
    <name evidence="1" type="ORF">SCD90_02490</name>
</gene>
<dbReference type="RefSeq" id="WP_319843031.1">
    <property type="nucleotide sequence ID" value="NZ_JAXAFJ010000001.1"/>
</dbReference>
<keyword evidence="2" id="KW-1185">Reference proteome</keyword>
<dbReference type="InterPro" id="IPR017136">
    <property type="entry name" value="UCP037205"/>
</dbReference>
<comment type="caution">
    <text evidence="1">The sequence shown here is derived from an EMBL/GenBank/DDBJ whole genome shotgun (WGS) entry which is preliminary data.</text>
</comment>
<dbReference type="Pfam" id="PF10013">
    <property type="entry name" value="DUF2256"/>
    <property type="match status" value="1"/>
</dbReference>
<accession>A0ABU4RJ95</accession>
<dbReference type="PANTHER" id="PTHR37463:SF1">
    <property type="entry name" value="DUF2256 DOMAIN-CONTAINING PROTEIN"/>
    <property type="match status" value="1"/>
</dbReference>
<organism evidence="1 2">
    <name type="scientific">Terrihabitans rhizophilus</name>
    <dbReference type="NCBI Taxonomy" id="3092662"/>
    <lineage>
        <taxon>Bacteria</taxon>
        <taxon>Pseudomonadati</taxon>
        <taxon>Pseudomonadota</taxon>
        <taxon>Alphaproteobacteria</taxon>
        <taxon>Hyphomicrobiales</taxon>
        <taxon>Terrihabitans</taxon>
    </lineage>
</organism>
<evidence type="ECO:0000313" key="1">
    <source>
        <dbReference type="EMBL" id="MDX6804923.1"/>
    </source>
</evidence>
<evidence type="ECO:0000313" key="2">
    <source>
        <dbReference type="Proteomes" id="UP001274321"/>
    </source>
</evidence>
<proteinExistence type="predicted"/>
<name>A0ABU4RJ95_9HYPH</name>